<keyword evidence="8 10" id="KW-0808">Transferase</keyword>
<feature type="repeat" description="ANK" evidence="7">
    <location>
        <begin position="98"/>
        <end position="130"/>
    </location>
</feature>
<dbReference type="InterPro" id="IPR001594">
    <property type="entry name" value="Palmitoyltrfase_DHHC"/>
</dbReference>
<comment type="similarity">
    <text evidence="8">Belongs to the DHHC palmitoyltransferase family.</text>
</comment>
<keyword evidence="4 8" id="KW-1133">Transmembrane helix</keyword>
<dbReference type="Pfam" id="PF00023">
    <property type="entry name" value="Ank"/>
    <property type="match status" value="1"/>
</dbReference>
<evidence type="ECO:0000256" key="4">
    <source>
        <dbReference type="ARBA" id="ARBA00022989"/>
    </source>
</evidence>
<dbReference type="Pfam" id="PF01529">
    <property type="entry name" value="DHHC"/>
    <property type="match status" value="1"/>
</dbReference>
<feature type="transmembrane region" description="Helical" evidence="8">
    <location>
        <begin position="505"/>
        <end position="524"/>
    </location>
</feature>
<comment type="caution">
    <text evidence="10">The sequence shown here is derived from an EMBL/GenBank/DDBJ whole genome shotgun (WGS) entry which is preliminary data.</text>
</comment>
<comment type="catalytic activity">
    <reaction evidence="8">
        <text>L-cysteinyl-[protein] + hexadecanoyl-CoA = S-hexadecanoyl-L-cysteinyl-[protein] + CoA</text>
        <dbReference type="Rhea" id="RHEA:36683"/>
        <dbReference type="Rhea" id="RHEA-COMP:10131"/>
        <dbReference type="Rhea" id="RHEA-COMP:11032"/>
        <dbReference type="ChEBI" id="CHEBI:29950"/>
        <dbReference type="ChEBI" id="CHEBI:57287"/>
        <dbReference type="ChEBI" id="CHEBI:57379"/>
        <dbReference type="ChEBI" id="CHEBI:74151"/>
        <dbReference type="EC" id="2.3.1.225"/>
    </reaction>
</comment>
<dbReference type="SUPFAM" id="SSF48403">
    <property type="entry name" value="Ankyrin repeat"/>
    <property type="match status" value="1"/>
</dbReference>
<keyword evidence="8" id="KW-0012">Acyltransferase</keyword>
<dbReference type="Pfam" id="PF12796">
    <property type="entry name" value="Ank_2"/>
    <property type="match status" value="1"/>
</dbReference>
<comment type="domain">
    <text evidence="8">The DHHC domain is required for palmitoyltransferase activity.</text>
</comment>
<dbReference type="InterPro" id="IPR036770">
    <property type="entry name" value="Ankyrin_rpt-contain_sf"/>
</dbReference>
<dbReference type="AlphaFoldDB" id="A0A210QUP2"/>
<dbReference type="EMBL" id="NEDP02001787">
    <property type="protein sequence ID" value="OWF52455.1"/>
    <property type="molecule type" value="Genomic_DNA"/>
</dbReference>
<feature type="transmembrane region" description="Helical" evidence="8">
    <location>
        <begin position="274"/>
        <end position="294"/>
    </location>
</feature>
<feature type="transmembrane region" description="Helical" evidence="8">
    <location>
        <begin position="461"/>
        <end position="485"/>
    </location>
</feature>
<evidence type="ECO:0000256" key="1">
    <source>
        <dbReference type="ARBA" id="ARBA00004141"/>
    </source>
</evidence>
<dbReference type="PANTHER" id="PTHR24161:SF118">
    <property type="entry name" value="PALMITOYLTRANSFERASE"/>
    <property type="match status" value="1"/>
</dbReference>
<evidence type="ECO:0000256" key="3">
    <source>
        <dbReference type="ARBA" id="ARBA00022737"/>
    </source>
</evidence>
<feature type="transmembrane region" description="Helical" evidence="8">
    <location>
        <begin position="300"/>
        <end position="320"/>
    </location>
</feature>
<dbReference type="SMART" id="SM00248">
    <property type="entry name" value="ANK"/>
    <property type="match status" value="5"/>
</dbReference>
<feature type="domain" description="Palmitoyltransferase DHHC" evidence="9">
    <location>
        <begin position="416"/>
        <end position="538"/>
    </location>
</feature>
<feature type="repeat" description="ANK" evidence="7">
    <location>
        <begin position="198"/>
        <end position="222"/>
    </location>
</feature>
<dbReference type="GO" id="GO:0016020">
    <property type="term" value="C:membrane"/>
    <property type="evidence" value="ECO:0007669"/>
    <property type="project" value="UniProtKB-SubCell"/>
</dbReference>
<keyword evidence="11" id="KW-1185">Reference proteome</keyword>
<comment type="subcellular location">
    <subcellularLocation>
        <location evidence="1">Membrane</location>
        <topology evidence="1">Multi-pass membrane protein</topology>
    </subcellularLocation>
</comment>
<dbReference type="EC" id="2.3.1.225" evidence="8"/>
<evidence type="ECO:0000256" key="7">
    <source>
        <dbReference type="PROSITE-ProRule" id="PRU00023"/>
    </source>
</evidence>
<evidence type="ECO:0000256" key="5">
    <source>
        <dbReference type="ARBA" id="ARBA00023043"/>
    </source>
</evidence>
<evidence type="ECO:0000256" key="8">
    <source>
        <dbReference type="RuleBase" id="RU079119"/>
    </source>
</evidence>
<evidence type="ECO:0000256" key="2">
    <source>
        <dbReference type="ARBA" id="ARBA00022692"/>
    </source>
</evidence>
<keyword evidence="5 7" id="KW-0040">ANK repeat</keyword>
<protein>
    <recommendedName>
        <fullName evidence="8">Palmitoyltransferase</fullName>
        <ecNumber evidence="8">2.3.1.225</ecNumber>
    </recommendedName>
</protein>
<dbReference type="OrthoDB" id="194358at2759"/>
<sequence length="577" mass="65574">MAFKSKDNFGVEHPKVTYPTGLPPGVNNGSVNFQSLLTAISNCAVPLVHQLIQQTPSLVHEKGWHGQTALHKACLMGDWSICFLLLEAGSDPNALNEFNETPVHYACKRGLASNVHLLVQRNGNLRALDKNGLSGFHHCSQTGSVFVMLYLESQGFSFKDLDKNLQSPLHIVCQYGHVDAFKFLTKHNRSDFEQEDIDGNTPLHIAAREGQSHLTWLILSRSRCSILHRRNKAGFTPLDLAKQRDKYGHKELVPVLEYYAKQDQSLVPKGPVGLWYSQLLIPGLMYGALTGGVYLSGYQYQALVILAGLLVFLWYLMGNYHRMSHISRWPNPIYAGMFGAGLFHSILLYFVQILPYTMYNNLLTVLCLSLLCGFLYFYYKVRTVDPGRMTQSIHDKETGKPMTIVDLCVPHRKIDLLCIHCNIIRSPLTKHCKLCEKCYHQMDHHCLFLLRCIAKGNHSMFVWFIAFVMLCMVILLGNIVLYCSIVYSEKSVGEMLYFMFWSDGWVLSMSVLNLGSMIWGVNLLRYQLKLVSKGYTTVFKGSESILTSNERLLNILYFLMGYEPFAHDPLFCAQYSI</sequence>
<dbReference type="PROSITE" id="PS50297">
    <property type="entry name" value="ANK_REP_REGION"/>
    <property type="match status" value="2"/>
</dbReference>
<keyword evidence="2 8" id="KW-0812">Transmembrane</keyword>
<feature type="transmembrane region" description="Helical" evidence="8">
    <location>
        <begin position="332"/>
        <end position="352"/>
    </location>
</feature>
<evidence type="ECO:0000313" key="11">
    <source>
        <dbReference type="Proteomes" id="UP000242188"/>
    </source>
</evidence>
<dbReference type="InterPro" id="IPR002110">
    <property type="entry name" value="Ankyrin_rpt"/>
</dbReference>
<dbReference type="PROSITE" id="PS50216">
    <property type="entry name" value="DHHC"/>
    <property type="match status" value="1"/>
</dbReference>
<proteinExistence type="inferred from homology"/>
<feature type="repeat" description="ANK" evidence="7">
    <location>
        <begin position="65"/>
        <end position="97"/>
    </location>
</feature>
<evidence type="ECO:0000313" key="10">
    <source>
        <dbReference type="EMBL" id="OWF52455.1"/>
    </source>
</evidence>
<dbReference type="PROSITE" id="PS50088">
    <property type="entry name" value="ANK_REPEAT"/>
    <property type="match status" value="3"/>
</dbReference>
<name>A0A210QUP2_MIZYE</name>
<gene>
    <name evidence="10" type="ORF">KP79_PYT00596</name>
</gene>
<dbReference type="Proteomes" id="UP000242188">
    <property type="component" value="Unassembled WGS sequence"/>
</dbReference>
<keyword evidence="3" id="KW-0677">Repeat</keyword>
<evidence type="ECO:0000259" key="9">
    <source>
        <dbReference type="Pfam" id="PF01529"/>
    </source>
</evidence>
<dbReference type="GO" id="GO:0019706">
    <property type="term" value="F:protein-cysteine S-palmitoyltransferase activity"/>
    <property type="evidence" value="ECO:0007669"/>
    <property type="project" value="UniProtKB-EC"/>
</dbReference>
<evidence type="ECO:0000256" key="6">
    <source>
        <dbReference type="ARBA" id="ARBA00023136"/>
    </source>
</evidence>
<dbReference type="PANTHER" id="PTHR24161">
    <property type="entry name" value="ANK_REP_REGION DOMAIN-CONTAINING PROTEIN-RELATED"/>
    <property type="match status" value="1"/>
</dbReference>
<organism evidence="10 11">
    <name type="scientific">Mizuhopecten yessoensis</name>
    <name type="common">Japanese scallop</name>
    <name type="synonym">Patinopecten yessoensis</name>
    <dbReference type="NCBI Taxonomy" id="6573"/>
    <lineage>
        <taxon>Eukaryota</taxon>
        <taxon>Metazoa</taxon>
        <taxon>Spiralia</taxon>
        <taxon>Lophotrochozoa</taxon>
        <taxon>Mollusca</taxon>
        <taxon>Bivalvia</taxon>
        <taxon>Autobranchia</taxon>
        <taxon>Pteriomorphia</taxon>
        <taxon>Pectinida</taxon>
        <taxon>Pectinoidea</taxon>
        <taxon>Pectinidae</taxon>
        <taxon>Mizuhopecten</taxon>
    </lineage>
</organism>
<accession>A0A210QUP2</accession>
<feature type="transmembrane region" description="Helical" evidence="8">
    <location>
        <begin position="358"/>
        <end position="379"/>
    </location>
</feature>
<dbReference type="Gene3D" id="1.25.40.20">
    <property type="entry name" value="Ankyrin repeat-containing domain"/>
    <property type="match status" value="1"/>
</dbReference>
<reference evidence="10 11" key="1">
    <citation type="journal article" date="2017" name="Nat. Ecol. Evol.">
        <title>Scallop genome provides insights into evolution of bilaterian karyotype and development.</title>
        <authorList>
            <person name="Wang S."/>
            <person name="Zhang J."/>
            <person name="Jiao W."/>
            <person name="Li J."/>
            <person name="Xun X."/>
            <person name="Sun Y."/>
            <person name="Guo X."/>
            <person name="Huan P."/>
            <person name="Dong B."/>
            <person name="Zhang L."/>
            <person name="Hu X."/>
            <person name="Sun X."/>
            <person name="Wang J."/>
            <person name="Zhao C."/>
            <person name="Wang Y."/>
            <person name="Wang D."/>
            <person name="Huang X."/>
            <person name="Wang R."/>
            <person name="Lv J."/>
            <person name="Li Y."/>
            <person name="Zhang Z."/>
            <person name="Liu B."/>
            <person name="Lu W."/>
            <person name="Hui Y."/>
            <person name="Liang J."/>
            <person name="Zhou Z."/>
            <person name="Hou R."/>
            <person name="Li X."/>
            <person name="Liu Y."/>
            <person name="Li H."/>
            <person name="Ning X."/>
            <person name="Lin Y."/>
            <person name="Zhao L."/>
            <person name="Xing Q."/>
            <person name="Dou J."/>
            <person name="Li Y."/>
            <person name="Mao J."/>
            <person name="Guo H."/>
            <person name="Dou H."/>
            <person name="Li T."/>
            <person name="Mu C."/>
            <person name="Jiang W."/>
            <person name="Fu Q."/>
            <person name="Fu X."/>
            <person name="Miao Y."/>
            <person name="Liu J."/>
            <person name="Yu Q."/>
            <person name="Li R."/>
            <person name="Liao H."/>
            <person name="Li X."/>
            <person name="Kong Y."/>
            <person name="Jiang Z."/>
            <person name="Chourrout D."/>
            <person name="Li R."/>
            <person name="Bao Z."/>
        </authorList>
    </citation>
    <scope>NUCLEOTIDE SEQUENCE [LARGE SCALE GENOMIC DNA]</scope>
    <source>
        <strain evidence="10 11">PY_sf001</strain>
    </source>
</reference>
<keyword evidence="6 8" id="KW-0472">Membrane</keyword>